<organism evidence="2 3">
    <name type="scientific">Mucilaginibacter pankratovii</name>
    <dbReference type="NCBI Taxonomy" id="2772110"/>
    <lineage>
        <taxon>Bacteria</taxon>
        <taxon>Pseudomonadati</taxon>
        <taxon>Bacteroidota</taxon>
        <taxon>Sphingobacteriia</taxon>
        <taxon>Sphingobacteriales</taxon>
        <taxon>Sphingobacteriaceae</taxon>
        <taxon>Mucilaginibacter</taxon>
    </lineage>
</organism>
<dbReference type="PROSITE" id="PS01125">
    <property type="entry name" value="ROK"/>
    <property type="match status" value="1"/>
</dbReference>
<dbReference type="InterPro" id="IPR049874">
    <property type="entry name" value="ROK_cs"/>
</dbReference>
<reference evidence="2 3" key="1">
    <citation type="submission" date="2020-09" db="EMBL/GenBank/DDBJ databases">
        <title>Novel species of Mucilaginibacter isolated from a glacier on the Tibetan Plateau.</title>
        <authorList>
            <person name="Liu Q."/>
            <person name="Xin Y.-H."/>
        </authorList>
    </citation>
    <scope>NUCLEOTIDE SEQUENCE [LARGE SCALE GENOMIC DNA]</scope>
    <source>
        <strain evidence="2 3">ZT4R22</strain>
    </source>
</reference>
<evidence type="ECO:0000313" key="2">
    <source>
        <dbReference type="EMBL" id="MBD1365417.1"/>
    </source>
</evidence>
<dbReference type="Proteomes" id="UP000606600">
    <property type="component" value="Unassembled WGS sequence"/>
</dbReference>
<dbReference type="PANTHER" id="PTHR18964">
    <property type="entry name" value="ROK (REPRESSOR, ORF, KINASE) FAMILY"/>
    <property type="match status" value="1"/>
</dbReference>
<dbReference type="SUPFAM" id="SSF53067">
    <property type="entry name" value="Actin-like ATPase domain"/>
    <property type="match status" value="1"/>
</dbReference>
<comment type="caution">
    <text evidence="2">The sequence shown here is derived from an EMBL/GenBank/DDBJ whole genome shotgun (WGS) entry which is preliminary data.</text>
</comment>
<sequence length="325" mass="34576">MEAGKKEIAFGIDIGGTNSKFGLVTRDGKILSESSVKTRHYATPEDLIADLYTKYIQVIPEYLDEYQIIGIGIGAPNGNYHTGCIEHAPNLPWADIVPIREIASRMFGLPTALTNDANAAASGELIFGAAKNMKHVIVVTLGTGVGSGIIIDGKMLYGSTGVAGELGHTVIRNHGRQHWTTGSKGVLEAYCSATGIVLTALELAKSSKRSSSLQQIPEADINAKKIYECAIAGDTLCQQAYQMTGQLLGEALANFAMFSSPEAIILFGGVTQAGELLMNPTRHSLEKNLLPVFRNTIKLMYSALPQSDAAILGASSLAWHALLGN</sequence>
<dbReference type="InterPro" id="IPR043129">
    <property type="entry name" value="ATPase_NBD"/>
</dbReference>
<dbReference type="EMBL" id="JACWMY010000008">
    <property type="protein sequence ID" value="MBD1365417.1"/>
    <property type="molecule type" value="Genomic_DNA"/>
</dbReference>
<evidence type="ECO:0000256" key="1">
    <source>
        <dbReference type="ARBA" id="ARBA00006479"/>
    </source>
</evidence>
<dbReference type="InterPro" id="IPR000600">
    <property type="entry name" value="ROK"/>
</dbReference>
<dbReference type="RefSeq" id="WP_191190074.1">
    <property type="nucleotide sequence ID" value="NZ_JACWMY010000008.1"/>
</dbReference>
<keyword evidence="3" id="KW-1185">Reference proteome</keyword>
<protein>
    <submittedName>
        <fullName evidence="2">ROK family protein</fullName>
    </submittedName>
</protein>
<dbReference type="PANTHER" id="PTHR18964:SF149">
    <property type="entry name" value="BIFUNCTIONAL UDP-N-ACETYLGLUCOSAMINE 2-EPIMERASE_N-ACETYLMANNOSAMINE KINASE"/>
    <property type="match status" value="1"/>
</dbReference>
<dbReference type="Pfam" id="PF00480">
    <property type="entry name" value="ROK"/>
    <property type="match status" value="1"/>
</dbReference>
<name>A0ABR7WVW4_9SPHI</name>
<evidence type="ECO:0000313" key="3">
    <source>
        <dbReference type="Proteomes" id="UP000606600"/>
    </source>
</evidence>
<accession>A0ABR7WVW4</accession>
<proteinExistence type="inferred from homology"/>
<comment type="similarity">
    <text evidence="1">Belongs to the ROK (NagC/XylR) family.</text>
</comment>
<gene>
    <name evidence="2" type="ORF">IDJ77_16505</name>
</gene>
<dbReference type="Gene3D" id="3.30.420.40">
    <property type="match status" value="2"/>
</dbReference>